<dbReference type="InterPro" id="IPR029044">
    <property type="entry name" value="Nucleotide-diphossugar_trans"/>
</dbReference>
<keyword evidence="10" id="KW-0325">Glycoprotein</keyword>
<keyword evidence="8" id="KW-0333">Golgi apparatus</keyword>
<dbReference type="InterPro" id="IPR008630">
    <property type="entry name" value="Glyco_trans_34"/>
</dbReference>
<sequence>MVSGSQPEPCPGDAGDHLMLRFLKNKLDYCRLHGIELLYNREFLHPAMRGYWAKIPIVRAAMLAHPEAEWVWWVDSNAVFTDMDFSLPLAKYAGRNFVVYGWPNKFFVRKSWLGLKAGVFLIRNCQWSLDFMDEWARMGPAYPEEHARWGKVFRDTLSDKDSDVACDQSALVYLLLNGWARLGKKTFIETEYFFQGYWKEVVDRLDGVAARYEAVERRTPTPGLRRRHAEREHLRYAAARNAAVSGVVPGPASGGEKGWRRPLITHFVGCQPCSGGRNPMYSRESCYDGMRRALAFADDQVLRAYGFRHAAPLNDSVRVLPFD</sequence>
<dbReference type="PANTHER" id="PTHR31311:SF20">
    <property type="entry name" value="GLYCOSYLTRANSFERASE 6"/>
    <property type="match status" value="1"/>
</dbReference>
<comment type="function">
    <text evidence="11">Probable glycosyltransferase that may be involved in the biosynthesis of xyloglucan.</text>
</comment>
<keyword evidence="13" id="KW-1185">Reference proteome</keyword>
<comment type="subcellular location">
    <subcellularLocation>
        <location evidence="1">Golgi apparatus membrane</location>
        <topology evidence="1">Single-pass type II membrane protein</topology>
    </subcellularLocation>
</comment>
<evidence type="ECO:0000256" key="9">
    <source>
        <dbReference type="ARBA" id="ARBA00023136"/>
    </source>
</evidence>
<evidence type="ECO:0000256" key="10">
    <source>
        <dbReference type="ARBA" id="ARBA00023180"/>
    </source>
</evidence>
<evidence type="ECO:0000256" key="1">
    <source>
        <dbReference type="ARBA" id="ARBA00004323"/>
    </source>
</evidence>
<organism evidence="12 13">
    <name type="scientific">Miscanthus lutarioriparius</name>
    <dbReference type="NCBI Taxonomy" id="422564"/>
    <lineage>
        <taxon>Eukaryota</taxon>
        <taxon>Viridiplantae</taxon>
        <taxon>Streptophyta</taxon>
        <taxon>Embryophyta</taxon>
        <taxon>Tracheophyta</taxon>
        <taxon>Spermatophyta</taxon>
        <taxon>Magnoliopsida</taxon>
        <taxon>Liliopsida</taxon>
        <taxon>Poales</taxon>
        <taxon>Poaceae</taxon>
        <taxon>PACMAD clade</taxon>
        <taxon>Panicoideae</taxon>
        <taxon>Andropogonodae</taxon>
        <taxon>Andropogoneae</taxon>
        <taxon>Saccharinae</taxon>
        <taxon>Miscanthus</taxon>
    </lineage>
</organism>
<comment type="caution">
    <text evidence="12">The sequence shown here is derived from an EMBL/GenBank/DDBJ whole genome shotgun (WGS) entry which is preliminary data.</text>
</comment>
<evidence type="ECO:0000313" key="12">
    <source>
        <dbReference type="EMBL" id="CAD6256810.1"/>
    </source>
</evidence>
<comment type="similarity">
    <text evidence="2">Belongs to the glycosyltransferase 34 family.</text>
</comment>
<dbReference type="Gene3D" id="3.90.550.10">
    <property type="entry name" value="Spore Coat Polysaccharide Biosynthesis Protein SpsA, Chain A"/>
    <property type="match status" value="1"/>
</dbReference>
<evidence type="ECO:0000256" key="4">
    <source>
        <dbReference type="ARBA" id="ARBA00022679"/>
    </source>
</evidence>
<keyword evidence="4" id="KW-0808">Transferase</keyword>
<evidence type="ECO:0000256" key="11">
    <source>
        <dbReference type="ARBA" id="ARBA00059144"/>
    </source>
</evidence>
<evidence type="ECO:0000313" key="13">
    <source>
        <dbReference type="Proteomes" id="UP000604825"/>
    </source>
</evidence>
<keyword evidence="7" id="KW-1133">Transmembrane helix</keyword>
<dbReference type="GO" id="GO:0008378">
    <property type="term" value="F:galactosyltransferase activity"/>
    <property type="evidence" value="ECO:0007669"/>
    <property type="project" value="TreeGrafter"/>
</dbReference>
<name>A0A811QH23_9POAL</name>
<keyword evidence="3" id="KW-0328">Glycosyltransferase</keyword>
<evidence type="ECO:0000256" key="7">
    <source>
        <dbReference type="ARBA" id="ARBA00022989"/>
    </source>
</evidence>
<keyword evidence="6" id="KW-0735">Signal-anchor</keyword>
<keyword evidence="5" id="KW-0812">Transmembrane</keyword>
<dbReference type="Pfam" id="PF05637">
    <property type="entry name" value="Glyco_transf_34"/>
    <property type="match status" value="1"/>
</dbReference>
<reference evidence="12" key="1">
    <citation type="submission" date="2020-10" db="EMBL/GenBank/DDBJ databases">
        <authorList>
            <person name="Han B."/>
            <person name="Lu T."/>
            <person name="Zhao Q."/>
            <person name="Huang X."/>
            <person name="Zhao Y."/>
        </authorList>
    </citation>
    <scope>NUCLEOTIDE SEQUENCE</scope>
</reference>
<dbReference type="EMBL" id="CAJGYO010000010">
    <property type="protein sequence ID" value="CAD6256810.1"/>
    <property type="molecule type" value="Genomic_DNA"/>
</dbReference>
<dbReference type="FunFam" id="3.90.550.10:FF:000101">
    <property type="entry name" value="Probable glycosyltransferase 5"/>
    <property type="match status" value="1"/>
</dbReference>
<evidence type="ECO:0000256" key="3">
    <source>
        <dbReference type="ARBA" id="ARBA00022676"/>
    </source>
</evidence>
<dbReference type="AlphaFoldDB" id="A0A811QH23"/>
<protein>
    <submittedName>
        <fullName evidence="12">Uncharacterized protein</fullName>
    </submittedName>
</protein>
<dbReference type="GO" id="GO:0005802">
    <property type="term" value="C:trans-Golgi network"/>
    <property type="evidence" value="ECO:0007669"/>
    <property type="project" value="TreeGrafter"/>
</dbReference>
<evidence type="ECO:0000256" key="5">
    <source>
        <dbReference type="ARBA" id="ARBA00022692"/>
    </source>
</evidence>
<gene>
    <name evidence="12" type="ORF">NCGR_LOCUS40307</name>
</gene>
<dbReference type="GO" id="GO:0005768">
    <property type="term" value="C:endosome"/>
    <property type="evidence" value="ECO:0007669"/>
    <property type="project" value="TreeGrafter"/>
</dbReference>
<evidence type="ECO:0000256" key="6">
    <source>
        <dbReference type="ARBA" id="ARBA00022968"/>
    </source>
</evidence>
<dbReference type="OrthoDB" id="407658at2759"/>
<accession>A0A811QH23</accession>
<dbReference type="PANTHER" id="PTHR31311">
    <property type="entry name" value="XYLOGLUCAN 6-XYLOSYLTRANSFERASE 5-RELATED-RELATED"/>
    <property type="match status" value="1"/>
</dbReference>
<keyword evidence="9" id="KW-0472">Membrane</keyword>
<dbReference type="Proteomes" id="UP000604825">
    <property type="component" value="Unassembled WGS sequence"/>
</dbReference>
<proteinExistence type="inferred from homology"/>
<dbReference type="GO" id="GO:0000139">
    <property type="term" value="C:Golgi membrane"/>
    <property type="evidence" value="ECO:0007669"/>
    <property type="project" value="UniProtKB-SubCell"/>
</dbReference>
<evidence type="ECO:0000256" key="2">
    <source>
        <dbReference type="ARBA" id="ARBA00005664"/>
    </source>
</evidence>
<evidence type="ECO:0000256" key="8">
    <source>
        <dbReference type="ARBA" id="ARBA00023034"/>
    </source>
</evidence>